<evidence type="ECO:0000313" key="2">
    <source>
        <dbReference type="Proteomes" id="UP000499080"/>
    </source>
</evidence>
<organism evidence="1 2">
    <name type="scientific">Araneus ventricosus</name>
    <name type="common">Orbweaver spider</name>
    <name type="synonym">Epeira ventricosa</name>
    <dbReference type="NCBI Taxonomy" id="182803"/>
    <lineage>
        <taxon>Eukaryota</taxon>
        <taxon>Metazoa</taxon>
        <taxon>Ecdysozoa</taxon>
        <taxon>Arthropoda</taxon>
        <taxon>Chelicerata</taxon>
        <taxon>Arachnida</taxon>
        <taxon>Araneae</taxon>
        <taxon>Araneomorphae</taxon>
        <taxon>Entelegynae</taxon>
        <taxon>Araneoidea</taxon>
        <taxon>Araneidae</taxon>
        <taxon>Araneus</taxon>
    </lineage>
</organism>
<protein>
    <submittedName>
        <fullName evidence="1">Uncharacterized protein</fullName>
    </submittedName>
</protein>
<proteinExistence type="predicted"/>
<reference evidence="1 2" key="1">
    <citation type="journal article" date="2019" name="Sci. Rep.">
        <title>Orb-weaving spider Araneus ventricosus genome elucidates the spidroin gene catalogue.</title>
        <authorList>
            <person name="Kono N."/>
            <person name="Nakamura H."/>
            <person name="Ohtoshi R."/>
            <person name="Moran D.A.P."/>
            <person name="Shinohara A."/>
            <person name="Yoshida Y."/>
            <person name="Fujiwara M."/>
            <person name="Mori M."/>
            <person name="Tomita M."/>
            <person name="Arakawa K."/>
        </authorList>
    </citation>
    <scope>NUCLEOTIDE SEQUENCE [LARGE SCALE GENOMIC DNA]</scope>
</reference>
<gene>
    <name evidence="1" type="ORF">AVEN_226961_1</name>
</gene>
<name>A0A4Y2LHT7_ARAVE</name>
<comment type="caution">
    <text evidence="1">The sequence shown here is derived from an EMBL/GenBank/DDBJ whole genome shotgun (WGS) entry which is preliminary data.</text>
</comment>
<dbReference type="EMBL" id="BGPR01005822">
    <property type="protein sequence ID" value="GBN13740.1"/>
    <property type="molecule type" value="Genomic_DNA"/>
</dbReference>
<keyword evidence="2" id="KW-1185">Reference proteome</keyword>
<accession>A0A4Y2LHT7</accession>
<sequence length="100" mass="11490">MVSETVGAEMLLRTCGTNLVGEVVHKKLSYVKGNSCGNGFRNGLRGNAFADSLWKVKWQPFRNFFCYLDTQLNQKIRYIAEKYFILKFVCEVLIRSLTSQ</sequence>
<dbReference type="Proteomes" id="UP000499080">
    <property type="component" value="Unassembled WGS sequence"/>
</dbReference>
<evidence type="ECO:0000313" key="1">
    <source>
        <dbReference type="EMBL" id="GBN13740.1"/>
    </source>
</evidence>
<dbReference type="AlphaFoldDB" id="A0A4Y2LHT7"/>